<organism evidence="1 2">
    <name type="scientific">Bauhinia variegata</name>
    <name type="common">Purple orchid tree</name>
    <name type="synonym">Phanera variegata</name>
    <dbReference type="NCBI Taxonomy" id="167791"/>
    <lineage>
        <taxon>Eukaryota</taxon>
        <taxon>Viridiplantae</taxon>
        <taxon>Streptophyta</taxon>
        <taxon>Embryophyta</taxon>
        <taxon>Tracheophyta</taxon>
        <taxon>Spermatophyta</taxon>
        <taxon>Magnoliopsida</taxon>
        <taxon>eudicotyledons</taxon>
        <taxon>Gunneridae</taxon>
        <taxon>Pentapetalae</taxon>
        <taxon>rosids</taxon>
        <taxon>fabids</taxon>
        <taxon>Fabales</taxon>
        <taxon>Fabaceae</taxon>
        <taxon>Cercidoideae</taxon>
        <taxon>Cercideae</taxon>
        <taxon>Bauhiniinae</taxon>
        <taxon>Bauhinia</taxon>
    </lineage>
</organism>
<comment type="caution">
    <text evidence="1">The sequence shown here is derived from an EMBL/GenBank/DDBJ whole genome shotgun (WGS) entry which is preliminary data.</text>
</comment>
<name>A0ACB9PWD8_BAUVA</name>
<accession>A0ACB9PWD8</accession>
<keyword evidence="2" id="KW-1185">Reference proteome</keyword>
<evidence type="ECO:0000313" key="2">
    <source>
        <dbReference type="Proteomes" id="UP000828941"/>
    </source>
</evidence>
<evidence type="ECO:0000313" key="1">
    <source>
        <dbReference type="EMBL" id="KAI4353037.1"/>
    </source>
</evidence>
<sequence length="115" mass="13037">MPSSVISSQSMHLGVLATASHAVRTSTMFVVLYKPRTSQFIIGLNKYLEAMNKKFSVGTRFNMRFQGEDSPERKYHCTIVGGGDISPKWLQSEWQSLQVQWDEPATIQRPERVSS</sequence>
<dbReference type="Proteomes" id="UP000828941">
    <property type="component" value="Chromosome 2"/>
</dbReference>
<dbReference type="EMBL" id="CM039427">
    <property type="protein sequence ID" value="KAI4353037.1"/>
    <property type="molecule type" value="Genomic_DNA"/>
</dbReference>
<proteinExistence type="predicted"/>
<gene>
    <name evidence="1" type="ORF">L6164_002015</name>
</gene>
<protein>
    <submittedName>
        <fullName evidence="1">Uncharacterized protein</fullName>
    </submittedName>
</protein>
<reference evidence="1 2" key="1">
    <citation type="journal article" date="2022" name="DNA Res.">
        <title>Chromosomal-level genome assembly of the orchid tree Bauhinia variegata (Leguminosae; Cercidoideae) supports the allotetraploid origin hypothesis of Bauhinia.</title>
        <authorList>
            <person name="Zhong Y."/>
            <person name="Chen Y."/>
            <person name="Zheng D."/>
            <person name="Pang J."/>
            <person name="Liu Y."/>
            <person name="Luo S."/>
            <person name="Meng S."/>
            <person name="Qian L."/>
            <person name="Wei D."/>
            <person name="Dai S."/>
            <person name="Zhou R."/>
        </authorList>
    </citation>
    <scope>NUCLEOTIDE SEQUENCE [LARGE SCALE GENOMIC DNA]</scope>
    <source>
        <strain evidence="1">BV-YZ2020</strain>
    </source>
</reference>